<reference evidence="2 3" key="1">
    <citation type="submission" date="2023-03" db="EMBL/GenBank/DDBJ databases">
        <title>Bacillus Genome Sequencing.</title>
        <authorList>
            <person name="Dunlap C."/>
        </authorList>
    </citation>
    <scope>NUCLEOTIDE SEQUENCE [LARGE SCALE GENOMIC DNA]</scope>
    <source>
        <strain evidence="2 3">B-41290</strain>
    </source>
</reference>
<dbReference type="EMBL" id="JARNBH010000042">
    <property type="protein sequence ID" value="MEC0276821.1"/>
    <property type="molecule type" value="Genomic_DNA"/>
</dbReference>
<evidence type="ECO:0000313" key="2">
    <source>
        <dbReference type="EMBL" id="MEC0276821.1"/>
    </source>
</evidence>
<sequence>MGKRTRVKNKVKRKFWSTLIFLGAVFYIVLAVRALFLGEIPNIGFSIMAFIFVGVRLTIDAINEFERGTISDV</sequence>
<proteinExistence type="predicted"/>
<dbReference type="AlphaFoldDB" id="A0AAW9NJ63"/>
<gene>
    <name evidence="2" type="ORF">P4706_27920</name>
</gene>
<comment type="caution">
    <text evidence="2">The sequence shown here is derived from an EMBL/GenBank/DDBJ whole genome shotgun (WGS) entry which is preliminary data.</text>
</comment>
<protein>
    <submittedName>
        <fullName evidence="2">Uncharacterized protein</fullName>
    </submittedName>
</protein>
<name>A0AAW9NJ63_9BACI</name>
<evidence type="ECO:0000313" key="3">
    <source>
        <dbReference type="Proteomes" id="UP001307168"/>
    </source>
</evidence>
<organism evidence="2 3">
    <name type="scientific">Peribacillus castrilensis</name>
    <dbReference type="NCBI Taxonomy" id="2897690"/>
    <lineage>
        <taxon>Bacteria</taxon>
        <taxon>Bacillati</taxon>
        <taxon>Bacillota</taxon>
        <taxon>Bacilli</taxon>
        <taxon>Bacillales</taxon>
        <taxon>Bacillaceae</taxon>
        <taxon>Peribacillus</taxon>
    </lineage>
</organism>
<feature type="transmembrane region" description="Helical" evidence="1">
    <location>
        <begin position="42"/>
        <end position="59"/>
    </location>
</feature>
<keyword evidence="1" id="KW-1133">Transmembrane helix</keyword>
<feature type="transmembrane region" description="Helical" evidence="1">
    <location>
        <begin position="15"/>
        <end position="36"/>
    </location>
</feature>
<keyword evidence="3" id="KW-1185">Reference proteome</keyword>
<accession>A0AAW9NJ63</accession>
<dbReference type="RefSeq" id="WP_367408362.1">
    <property type="nucleotide sequence ID" value="NZ_JARNBH010000042.1"/>
</dbReference>
<keyword evidence="1" id="KW-0472">Membrane</keyword>
<evidence type="ECO:0000256" key="1">
    <source>
        <dbReference type="SAM" id="Phobius"/>
    </source>
</evidence>
<keyword evidence="1" id="KW-0812">Transmembrane</keyword>
<dbReference type="Proteomes" id="UP001307168">
    <property type="component" value="Unassembled WGS sequence"/>
</dbReference>